<dbReference type="SUPFAM" id="SSF55874">
    <property type="entry name" value="ATPase domain of HSP90 chaperone/DNA topoisomerase II/histidine kinase"/>
    <property type="match status" value="1"/>
</dbReference>
<dbReference type="SUPFAM" id="SSF47384">
    <property type="entry name" value="Homodimeric domain of signal transducing histidine kinase"/>
    <property type="match status" value="1"/>
</dbReference>
<evidence type="ECO:0000256" key="2">
    <source>
        <dbReference type="ARBA" id="ARBA00012438"/>
    </source>
</evidence>
<dbReference type="AlphaFoldDB" id="A0A3B1D148"/>
<feature type="coiled-coil region" evidence="9">
    <location>
        <begin position="270"/>
        <end position="297"/>
    </location>
</feature>
<organism evidence="13">
    <name type="scientific">hydrothermal vent metagenome</name>
    <dbReference type="NCBI Taxonomy" id="652676"/>
    <lineage>
        <taxon>unclassified sequences</taxon>
        <taxon>metagenomes</taxon>
        <taxon>ecological metagenomes</taxon>
    </lineage>
</organism>
<feature type="domain" description="HAMP" evidence="12">
    <location>
        <begin position="233"/>
        <end position="285"/>
    </location>
</feature>
<dbReference type="Gene3D" id="3.30.565.10">
    <property type="entry name" value="Histidine kinase-like ATPase, C-terminal domain"/>
    <property type="match status" value="1"/>
</dbReference>
<dbReference type="GO" id="GO:0016020">
    <property type="term" value="C:membrane"/>
    <property type="evidence" value="ECO:0007669"/>
    <property type="project" value="InterPro"/>
</dbReference>
<dbReference type="InterPro" id="IPR036097">
    <property type="entry name" value="HisK_dim/P_sf"/>
</dbReference>
<dbReference type="Pfam" id="PF00672">
    <property type="entry name" value="HAMP"/>
    <property type="match status" value="1"/>
</dbReference>
<dbReference type="Pfam" id="PF00512">
    <property type="entry name" value="HisKA"/>
    <property type="match status" value="1"/>
</dbReference>
<evidence type="ECO:0000256" key="7">
    <source>
        <dbReference type="ARBA" id="ARBA00022840"/>
    </source>
</evidence>
<dbReference type="SMART" id="SM00387">
    <property type="entry name" value="HATPase_c"/>
    <property type="match status" value="1"/>
</dbReference>
<gene>
    <name evidence="13" type="ORF">MNBD_NITROSPIRAE02-1691</name>
</gene>
<dbReference type="InterPro" id="IPR003594">
    <property type="entry name" value="HATPase_dom"/>
</dbReference>
<evidence type="ECO:0000256" key="8">
    <source>
        <dbReference type="ARBA" id="ARBA00023012"/>
    </source>
</evidence>
<dbReference type="InterPro" id="IPR005467">
    <property type="entry name" value="His_kinase_dom"/>
</dbReference>
<keyword evidence="5" id="KW-0547">Nucleotide-binding</keyword>
<evidence type="ECO:0000313" key="13">
    <source>
        <dbReference type="EMBL" id="VAX30513.1"/>
    </source>
</evidence>
<feature type="domain" description="Histidine kinase" evidence="11">
    <location>
        <begin position="309"/>
        <end position="517"/>
    </location>
</feature>
<keyword evidence="9" id="KW-0175">Coiled coil</keyword>
<evidence type="ECO:0000256" key="1">
    <source>
        <dbReference type="ARBA" id="ARBA00000085"/>
    </source>
</evidence>
<evidence type="ECO:0000256" key="3">
    <source>
        <dbReference type="ARBA" id="ARBA00022553"/>
    </source>
</evidence>
<keyword evidence="6" id="KW-0418">Kinase</keyword>
<dbReference type="PRINTS" id="PR00344">
    <property type="entry name" value="BCTRLSENSOR"/>
</dbReference>
<dbReference type="InterPro" id="IPR036890">
    <property type="entry name" value="HATPase_C_sf"/>
</dbReference>
<accession>A0A3B1D148</accession>
<dbReference type="EC" id="2.7.13.3" evidence="2"/>
<reference evidence="13" key="1">
    <citation type="submission" date="2018-06" db="EMBL/GenBank/DDBJ databases">
        <authorList>
            <person name="Zhirakovskaya E."/>
        </authorList>
    </citation>
    <scope>NUCLEOTIDE SEQUENCE</scope>
</reference>
<evidence type="ECO:0000256" key="9">
    <source>
        <dbReference type="SAM" id="Coils"/>
    </source>
</evidence>
<dbReference type="InterPro" id="IPR003661">
    <property type="entry name" value="HisK_dim/P_dom"/>
</dbReference>
<dbReference type="EMBL" id="UOGH01000166">
    <property type="protein sequence ID" value="VAX30513.1"/>
    <property type="molecule type" value="Genomic_DNA"/>
</dbReference>
<keyword evidence="10" id="KW-1133">Transmembrane helix</keyword>
<keyword evidence="10" id="KW-0812">Transmembrane</keyword>
<keyword evidence="8" id="KW-0902">Two-component regulatory system</keyword>
<proteinExistence type="predicted"/>
<dbReference type="CDD" id="cd00082">
    <property type="entry name" value="HisKA"/>
    <property type="match status" value="1"/>
</dbReference>
<dbReference type="PANTHER" id="PTHR43065:SF46">
    <property type="entry name" value="C4-DICARBOXYLATE TRANSPORT SENSOR PROTEIN DCTB"/>
    <property type="match status" value="1"/>
</dbReference>
<feature type="transmembrane region" description="Helical" evidence="10">
    <location>
        <begin position="211"/>
        <end position="231"/>
    </location>
</feature>
<dbReference type="PANTHER" id="PTHR43065">
    <property type="entry name" value="SENSOR HISTIDINE KINASE"/>
    <property type="match status" value="1"/>
</dbReference>
<protein>
    <recommendedName>
        <fullName evidence="2">histidine kinase</fullName>
        <ecNumber evidence="2">2.7.13.3</ecNumber>
    </recommendedName>
</protein>
<dbReference type="Gene3D" id="1.10.287.130">
    <property type="match status" value="1"/>
</dbReference>
<evidence type="ECO:0000256" key="6">
    <source>
        <dbReference type="ARBA" id="ARBA00022777"/>
    </source>
</evidence>
<evidence type="ECO:0000256" key="4">
    <source>
        <dbReference type="ARBA" id="ARBA00022679"/>
    </source>
</evidence>
<dbReference type="Pfam" id="PF02518">
    <property type="entry name" value="HATPase_c"/>
    <property type="match status" value="1"/>
</dbReference>
<dbReference type="PROSITE" id="PS50885">
    <property type="entry name" value="HAMP"/>
    <property type="match status" value="1"/>
</dbReference>
<comment type="catalytic activity">
    <reaction evidence="1">
        <text>ATP + protein L-histidine = ADP + protein N-phospho-L-histidine.</text>
        <dbReference type="EC" id="2.7.13.3"/>
    </reaction>
</comment>
<dbReference type="SMART" id="SM00388">
    <property type="entry name" value="HisKA"/>
    <property type="match status" value="1"/>
</dbReference>
<keyword evidence="10" id="KW-0472">Membrane</keyword>
<keyword evidence="3" id="KW-0597">Phosphoprotein</keyword>
<dbReference type="GO" id="GO:0005524">
    <property type="term" value="F:ATP binding"/>
    <property type="evidence" value="ECO:0007669"/>
    <property type="project" value="UniProtKB-KW"/>
</dbReference>
<keyword evidence="7" id="KW-0067">ATP-binding</keyword>
<dbReference type="PROSITE" id="PS50109">
    <property type="entry name" value="HIS_KIN"/>
    <property type="match status" value="1"/>
</dbReference>
<name>A0A3B1D148_9ZZZZ</name>
<evidence type="ECO:0000259" key="12">
    <source>
        <dbReference type="PROSITE" id="PS50885"/>
    </source>
</evidence>
<evidence type="ECO:0000256" key="10">
    <source>
        <dbReference type="SAM" id="Phobius"/>
    </source>
</evidence>
<evidence type="ECO:0000259" key="11">
    <source>
        <dbReference type="PROSITE" id="PS50109"/>
    </source>
</evidence>
<dbReference type="GO" id="GO:0000155">
    <property type="term" value="F:phosphorelay sensor kinase activity"/>
    <property type="evidence" value="ECO:0007669"/>
    <property type="project" value="InterPro"/>
</dbReference>
<dbReference type="Gene3D" id="6.10.340.10">
    <property type="match status" value="1"/>
</dbReference>
<dbReference type="InterPro" id="IPR004358">
    <property type="entry name" value="Sig_transdc_His_kin-like_C"/>
</dbReference>
<keyword evidence="4" id="KW-0808">Transferase</keyword>
<evidence type="ECO:0000256" key="5">
    <source>
        <dbReference type="ARBA" id="ARBA00022741"/>
    </source>
</evidence>
<dbReference type="InterPro" id="IPR003660">
    <property type="entry name" value="HAMP_dom"/>
</dbReference>
<sequence length="519" mass="58964">MSIKKKIILSFFISFSIIATLAIAAYIDFRETRTEFKYLELAESIRGKTLQLRRHEKNFFLYGDSKEIDFIHRYLGEIEALIKDAKPYTRNDNLDKLEVELKKFSRKFERITSMASGFHEELASLKPKEPSYLFLIPIIKATFLEHPQQNAQLLKRFFRISKKDGYISFLERLGDEIKDLRRTGEKIVEISKELDKGARERVQNIIDVTKVAVLVLLPVSFLIGFVSLFYISQSIVNRLQKLMLTIEKSGGGFFSPMPFPEGHDEVSTLIRTYNNMAEALQAREELLRKKEEELIQSKKLAAIGTLASGVAHELNNPLNNIHISAQILAKEMGEDCTGVIEETVDDILSQTFRVKKIVGNLLDFARSKEPDFQKVNIVDIIKKTYAQAQKITAFKDIEFLLESPPEVFLQADPVQIERVFVNLFTNAADAMEGKGKLQVKVFPEKDAVKIEVSDTGSGISPEIKDKIFDPFFTTKDRGTGLGLSIIYNIIKNHGGSVSVESTAGKGTTFRIFLPRYREV</sequence>